<evidence type="ECO:0000313" key="2">
    <source>
        <dbReference type="EMBL" id="CAI6337001.1"/>
    </source>
</evidence>
<proteinExistence type="predicted"/>
<evidence type="ECO:0000256" key="1">
    <source>
        <dbReference type="SAM" id="Phobius"/>
    </source>
</evidence>
<gene>
    <name evidence="2" type="ORF">PDIGIT_LOCUS10108</name>
</gene>
<name>A0A9W4ULE3_9PLEO</name>
<keyword evidence="1" id="KW-0812">Transmembrane</keyword>
<evidence type="ECO:0000313" key="3">
    <source>
        <dbReference type="Proteomes" id="UP001152607"/>
    </source>
</evidence>
<feature type="transmembrane region" description="Helical" evidence="1">
    <location>
        <begin position="46"/>
        <end position="66"/>
    </location>
</feature>
<feature type="transmembrane region" description="Helical" evidence="1">
    <location>
        <begin position="211"/>
        <end position="230"/>
    </location>
</feature>
<dbReference type="AlphaFoldDB" id="A0A9W4ULE3"/>
<comment type="caution">
    <text evidence="2">The sequence shown here is derived from an EMBL/GenBank/DDBJ whole genome shotgun (WGS) entry which is preliminary data.</text>
</comment>
<reference evidence="2" key="1">
    <citation type="submission" date="2023-01" db="EMBL/GenBank/DDBJ databases">
        <authorList>
            <person name="Van Ghelder C."/>
            <person name="Rancurel C."/>
        </authorList>
    </citation>
    <scope>NUCLEOTIDE SEQUENCE</scope>
    <source>
        <strain evidence="2">CNCM I-4278</strain>
    </source>
</reference>
<protein>
    <submittedName>
        <fullName evidence="2">Uncharacterized protein</fullName>
    </submittedName>
</protein>
<dbReference type="Proteomes" id="UP001152607">
    <property type="component" value="Unassembled WGS sequence"/>
</dbReference>
<feature type="transmembrane region" description="Helical" evidence="1">
    <location>
        <begin position="170"/>
        <end position="196"/>
    </location>
</feature>
<dbReference type="OrthoDB" id="10609238at2759"/>
<feature type="transmembrane region" description="Helical" evidence="1">
    <location>
        <begin position="6"/>
        <end position="26"/>
    </location>
</feature>
<keyword evidence="1" id="KW-0472">Membrane</keyword>
<sequence length="274" mass="30295">MERALLVGFISCSSCGILLSIPLLYLDSRKSKSAPTTASDSRLERYLAVIFGLMQIGLLAAVDVAAAESLHKSQQVRWMEAVCSSTLQIYAGVNSARVLRRLLVLPWATPLVYVVFTVSIVLNFVYLTIEGGSSDYWFFFNLAVPSLLSSTISSWLAYQHKIARGDNPKFLRLLILLAISNAISALSQFFGAMIIYRSVLTGREITSKTHYVILLTCTSTHLLCPLVFCVSGARRSMKRAWTQMRSRHFTDTTTEGAIRLDSLGEAGSIHDESI</sequence>
<keyword evidence="3" id="KW-1185">Reference proteome</keyword>
<feature type="transmembrane region" description="Helical" evidence="1">
    <location>
        <begin position="111"/>
        <end position="129"/>
    </location>
</feature>
<feature type="transmembrane region" description="Helical" evidence="1">
    <location>
        <begin position="135"/>
        <end position="158"/>
    </location>
</feature>
<organism evidence="2 3">
    <name type="scientific">Periconia digitata</name>
    <dbReference type="NCBI Taxonomy" id="1303443"/>
    <lineage>
        <taxon>Eukaryota</taxon>
        <taxon>Fungi</taxon>
        <taxon>Dikarya</taxon>
        <taxon>Ascomycota</taxon>
        <taxon>Pezizomycotina</taxon>
        <taxon>Dothideomycetes</taxon>
        <taxon>Pleosporomycetidae</taxon>
        <taxon>Pleosporales</taxon>
        <taxon>Massarineae</taxon>
        <taxon>Periconiaceae</taxon>
        <taxon>Periconia</taxon>
    </lineage>
</organism>
<dbReference type="EMBL" id="CAOQHR010000007">
    <property type="protein sequence ID" value="CAI6337001.1"/>
    <property type="molecule type" value="Genomic_DNA"/>
</dbReference>
<accession>A0A9W4ULE3</accession>
<keyword evidence="1" id="KW-1133">Transmembrane helix</keyword>